<evidence type="ECO:0000313" key="1">
    <source>
        <dbReference type="EMBL" id="CAG8723545.1"/>
    </source>
</evidence>
<comment type="caution">
    <text evidence="1">The sequence shown here is derived from an EMBL/GenBank/DDBJ whole genome shotgun (WGS) entry which is preliminary data.</text>
</comment>
<evidence type="ECO:0000313" key="2">
    <source>
        <dbReference type="Proteomes" id="UP000789342"/>
    </source>
</evidence>
<keyword evidence="2" id="KW-1185">Reference proteome</keyword>
<sequence>TVTLNTIKLPILKVFQFSQDTKIADLMICFSKGKKRNFKKSLENQVTFQQYLKSYTLQDFSSLRVKIGIIQKLFSDGSLE</sequence>
<dbReference type="Proteomes" id="UP000789342">
    <property type="component" value="Unassembled WGS sequence"/>
</dbReference>
<accession>A0A9N9I6C5</accession>
<dbReference type="OrthoDB" id="2414517at2759"/>
<proteinExistence type="predicted"/>
<feature type="non-terminal residue" evidence="1">
    <location>
        <position position="1"/>
    </location>
</feature>
<organism evidence="1 2">
    <name type="scientific">Acaulospora morrowiae</name>
    <dbReference type="NCBI Taxonomy" id="94023"/>
    <lineage>
        <taxon>Eukaryota</taxon>
        <taxon>Fungi</taxon>
        <taxon>Fungi incertae sedis</taxon>
        <taxon>Mucoromycota</taxon>
        <taxon>Glomeromycotina</taxon>
        <taxon>Glomeromycetes</taxon>
        <taxon>Diversisporales</taxon>
        <taxon>Acaulosporaceae</taxon>
        <taxon>Acaulospora</taxon>
    </lineage>
</organism>
<reference evidence="1" key="1">
    <citation type="submission" date="2021-06" db="EMBL/GenBank/DDBJ databases">
        <authorList>
            <person name="Kallberg Y."/>
            <person name="Tangrot J."/>
            <person name="Rosling A."/>
        </authorList>
    </citation>
    <scope>NUCLEOTIDE SEQUENCE</scope>
    <source>
        <strain evidence="1">CL551</strain>
    </source>
</reference>
<dbReference type="AlphaFoldDB" id="A0A9N9I6C5"/>
<dbReference type="EMBL" id="CAJVPV010023342">
    <property type="protein sequence ID" value="CAG8723545.1"/>
    <property type="molecule type" value="Genomic_DNA"/>
</dbReference>
<gene>
    <name evidence="1" type="ORF">AMORRO_LOCUS13499</name>
</gene>
<name>A0A9N9I6C5_9GLOM</name>
<feature type="non-terminal residue" evidence="1">
    <location>
        <position position="80"/>
    </location>
</feature>
<protein>
    <submittedName>
        <fullName evidence="1">1466_t:CDS:1</fullName>
    </submittedName>
</protein>